<reference evidence="1 2" key="1">
    <citation type="journal article" date="2020" name="Nature">
        <title>Six reference-quality genomes reveal evolution of bat adaptations.</title>
        <authorList>
            <person name="Jebb D."/>
            <person name="Huang Z."/>
            <person name="Pippel M."/>
            <person name="Hughes G.M."/>
            <person name="Lavrichenko K."/>
            <person name="Devanna P."/>
            <person name="Winkler S."/>
            <person name="Jermiin L.S."/>
            <person name="Skirmuntt E.C."/>
            <person name="Katzourakis A."/>
            <person name="Burkitt-Gray L."/>
            <person name="Ray D.A."/>
            <person name="Sullivan K.A.M."/>
            <person name="Roscito J.G."/>
            <person name="Kirilenko B.M."/>
            <person name="Davalos L.M."/>
            <person name="Corthals A.P."/>
            <person name="Power M.L."/>
            <person name="Jones G."/>
            <person name="Ransome R.D."/>
            <person name="Dechmann D.K.N."/>
            <person name="Locatelli A.G."/>
            <person name="Puechmaille S.J."/>
            <person name="Fedrigo O."/>
            <person name="Jarvis E.D."/>
            <person name="Hiller M."/>
            <person name="Vernes S.C."/>
            <person name="Myers E.W."/>
            <person name="Teeling E.C."/>
        </authorList>
    </citation>
    <scope>NUCLEOTIDE SEQUENCE [LARGE SCALE GENOMIC DNA]</scope>
    <source>
        <strain evidence="1">MPipKuh1</strain>
        <tissue evidence="1">Flight muscle</tissue>
    </source>
</reference>
<name>A0A7J7SEL5_PIPKU</name>
<evidence type="ECO:0000313" key="2">
    <source>
        <dbReference type="Proteomes" id="UP000558488"/>
    </source>
</evidence>
<dbReference type="AlphaFoldDB" id="A0A7J7SEL5"/>
<comment type="caution">
    <text evidence="1">The sequence shown here is derived from an EMBL/GenBank/DDBJ whole genome shotgun (WGS) entry which is preliminary data.</text>
</comment>
<evidence type="ECO:0000313" key="1">
    <source>
        <dbReference type="EMBL" id="KAF6286839.1"/>
    </source>
</evidence>
<sequence>MLDINHYLEMRGKGEECLHWPLLKILAVDEFKVPSERGAQDFQASLLTVHSASALAGTGHSLPQSSESGPHETDPMKLVYVLIFTVFFLSQVTPGCGYSDMHKFCDSMISVCLRRKKHCIFRMPGLCPGRSFCCIRVK</sequence>
<keyword evidence="2" id="KW-1185">Reference proteome</keyword>
<gene>
    <name evidence="1" type="ORF">mPipKuh1_010012</name>
</gene>
<organism evidence="1 2">
    <name type="scientific">Pipistrellus kuhlii</name>
    <name type="common">Kuhl's pipistrelle</name>
    <dbReference type="NCBI Taxonomy" id="59472"/>
    <lineage>
        <taxon>Eukaryota</taxon>
        <taxon>Metazoa</taxon>
        <taxon>Chordata</taxon>
        <taxon>Craniata</taxon>
        <taxon>Vertebrata</taxon>
        <taxon>Euteleostomi</taxon>
        <taxon>Mammalia</taxon>
        <taxon>Eutheria</taxon>
        <taxon>Laurasiatheria</taxon>
        <taxon>Chiroptera</taxon>
        <taxon>Yangochiroptera</taxon>
        <taxon>Vespertilionidae</taxon>
        <taxon>Pipistrellus</taxon>
    </lineage>
</organism>
<protein>
    <submittedName>
        <fullName evidence="1">Uncharacterized protein</fullName>
    </submittedName>
</protein>
<proteinExistence type="predicted"/>
<dbReference type="EMBL" id="JACAGB010000044">
    <property type="protein sequence ID" value="KAF6286839.1"/>
    <property type="molecule type" value="Genomic_DNA"/>
</dbReference>
<accession>A0A7J7SEL5</accession>
<dbReference type="Proteomes" id="UP000558488">
    <property type="component" value="Unassembled WGS sequence"/>
</dbReference>